<organism evidence="1">
    <name type="scientific">freshwater metagenome</name>
    <dbReference type="NCBI Taxonomy" id="449393"/>
    <lineage>
        <taxon>unclassified sequences</taxon>
        <taxon>metagenomes</taxon>
        <taxon>ecological metagenomes</taxon>
    </lineage>
</organism>
<sequence>MRVVTDFGVVVFGAVVDGRVVVGSVVDGRVVVALEGSAGIGVVTVLDNVVVVNAAFF</sequence>
<gene>
    <name evidence="1" type="ORF">UFOPK1808_01314</name>
</gene>
<reference evidence="1" key="1">
    <citation type="submission" date="2020-05" db="EMBL/GenBank/DDBJ databases">
        <authorList>
            <person name="Chiriac C."/>
            <person name="Salcher M."/>
            <person name="Ghai R."/>
            <person name="Kavagutti S V."/>
        </authorList>
    </citation>
    <scope>NUCLEOTIDE SEQUENCE</scope>
</reference>
<dbReference type="AlphaFoldDB" id="A0A6J6H981"/>
<name>A0A6J6H981_9ZZZZ</name>
<proteinExistence type="predicted"/>
<protein>
    <submittedName>
        <fullName evidence="1">Unannotated protein</fullName>
    </submittedName>
</protein>
<accession>A0A6J6H981</accession>
<evidence type="ECO:0000313" key="1">
    <source>
        <dbReference type="EMBL" id="CAB4610141.1"/>
    </source>
</evidence>
<dbReference type="EMBL" id="CAEZUL010000196">
    <property type="protein sequence ID" value="CAB4610141.1"/>
    <property type="molecule type" value="Genomic_DNA"/>
</dbReference>